<reference evidence="2 3" key="1">
    <citation type="submission" date="2016-09" db="EMBL/GenBank/DDBJ databases">
        <title>The draft genome of Dichanthelium oligosanthes: A C3 panicoid grass species.</title>
        <authorList>
            <person name="Studer A.J."/>
            <person name="Schnable J.C."/>
            <person name="Brutnell T.P."/>
        </authorList>
    </citation>
    <scope>NUCLEOTIDE SEQUENCE [LARGE SCALE GENOMIC DNA]</scope>
    <source>
        <strain evidence="3">cv. Kellogg 1175</strain>
        <tissue evidence="2">Leaf</tissue>
    </source>
</reference>
<dbReference type="Proteomes" id="UP000095767">
    <property type="component" value="Unassembled WGS sequence"/>
</dbReference>
<protein>
    <submittedName>
        <fullName evidence="2">Uncharacterized protein</fullName>
    </submittedName>
</protein>
<comment type="caution">
    <text evidence="2">The sequence shown here is derived from an EMBL/GenBank/DDBJ whole genome shotgun (WGS) entry which is preliminary data.</text>
</comment>
<evidence type="ECO:0000256" key="1">
    <source>
        <dbReference type="SAM" id="MobiDB-lite"/>
    </source>
</evidence>
<gene>
    <name evidence="2" type="ORF">BAE44_0013160</name>
</gene>
<evidence type="ECO:0000313" key="2">
    <source>
        <dbReference type="EMBL" id="OEL25822.1"/>
    </source>
</evidence>
<feature type="non-terminal residue" evidence="2">
    <location>
        <position position="99"/>
    </location>
</feature>
<feature type="region of interest" description="Disordered" evidence="1">
    <location>
        <begin position="80"/>
        <end position="99"/>
    </location>
</feature>
<feature type="compositionally biased region" description="Pro residues" evidence="1">
    <location>
        <begin position="16"/>
        <end position="27"/>
    </location>
</feature>
<dbReference type="EMBL" id="LWDX02036159">
    <property type="protein sequence ID" value="OEL25822.1"/>
    <property type="molecule type" value="Genomic_DNA"/>
</dbReference>
<evidence type="ECO:0000313" key="3">
    <source>
        <dbReference type="Proteomes" id="UP000095767"/>
    </source>
</evidence>
<organism evidence="2 3">
    <name type="scientific">Dichanthelium oligosanthes</name>
    <dbReference type="NCBI Taxonomy" id="888268"/>
    <lineage>
        <taxon>Eukaryota</taxon>
        <taxon>Viridiplantae</taxon>
        <taxon>Streptophyta</taxon>
        <taxon>Embryophyta</taxon>
        <taxon>Tracheophyta</taxon>
        <taxon>Spermatophyta</taxon>
        <taxon>Magnoliopsida</taxon>
        <taxon>Liliopsida</taxon>
        <taxon>Poales</taxon>
        <taxon>Poaceae</taxon>
        <taxon>PACMAD clade</taxon>
        <taxon>Panicoideae</taxon>
        <taxon>Panicodae</taxon>
        <taxon>Paniceae</taxon>
        <taxon>Dichantheliinae</taxon>
        <taxon>Dichanthelium</taxon>
    </lineage>
</organism>
<dbReference type="AlphaFoldDB" id="A0A1E5VL73"/>
<keyword evidence="3" id="KW-1185">Reference proteome</keyword>
<sequence>MAGVASLSTLALRRAPSPPPPAAPPSPRRASLAYPGRPHLPSLRAARRVPTRAVAAGGGPGPEDEWGLEPEGGSAAVAEAPAPEEASEVAGLKAALKEA</sequence>
<proteinExistence type="predicted"/>
<name>A0A1E5VL73_9POAL</name>
<accession>A0A1E5VL73</accession>
<feature type="region of interest" description="Disordered" evidence="1">
    <location>
        <begin position="1"/>
        <end position="74"/>
    </location>
</feature>
<feature type="compositionally biased region" description="Low complexity" evidence="1">
    <location>
        <begin position="80"/>
        <end position="91"/>
    </location>
</feature>